<dbReference type="OrthoDB" id="369758at2759"/>
<dbReference type="OMA" id="DKRFQFE"/>
<sequence length="212" mass="25023">MKISKIFPFFFLLYVIEILLIVYASENLYSIENDLEPLKNIDETLAERKKKKKIYYSLISSSIFVFAAVALGIGFYINQKEENSFKKYTQFKNRKFNFENPRDGQVPSTSREYVEPKGINKVDIKGPLVENTNENDVPLKKFNIFLDNARIALKYHFNNLSLTQQEYYMNDPDYIRKVLQSLGDKRNVHLSRNQEDMAVLNMRDFLNKHHND</sequence>
<dbReference type="RefSeq" id="XP_028545819.1">
    <property type="nucleotide sequence ID" value="XM_028690018.1"/>
</dbReference>
<dbReference type="Proteomes" id="UP000195521">
    <property type="component" value="Unassembled WGS sequence"/>
</dbReference>
<protein>
    <submittedName>
        <fullName evidence="2">Early transcribed membrane protein</fullName>
    </submittedName>
</protein>
<dbReference type="AlphaFoldDB" id="A0A1Y1JLY5"/>
<dbReference type="Pfam" id="PF11567">
    <property type="entry name" value="PfUIS3"/>
    <property type="match status" value="1"/>
</dbReference>
<organism evidence="2 3">
    <name type="scientific">Plasmodium gonderi</name>
    <dbReference type="NCBI Taxonomy" id="77519"/>
    <lineage>
        <taxon>Eukaryota</taxon>
        <taxon>Sar</taxon>
        <taxon>Alveolata</taxon>
        <taxon>Apicomplexa</taxon>
        <taxon>Aconoidasida</taxon>
        <taxon>Haemosporida</taxon>
        <taxon>Plasmodiidae</taxon>
        <taxon>Plasmodium</taxon>
        <taxon>Plasmodium (Plasmodium)</taxon>
    </lineage>
</organism>
<reference evidence="3" key="1">
    <citation type="submission" date="2017-04" db="EMBL/GenBank/DDBJ databases">
        <title>Plasmodium gonderi genome.</title>
        <authorList>
            <person name="Arisue N."/>
            <person name="Honma H."/>
            <person name="Kawai S."/>
            <person name="Tougan T."/>
            <person name="Tanabe K."/>
            <person name="Horii T."/>
        </authorList>
    </citation>
    <scope>NUCLEOTIDE SEQUENCE [LARGE SCALE GENOMIC DNA]</scope>
    <source>
        <strain evidence="3">ATCC 30045</strain>
    </source>
</reference>
<dbReference type="Pfam" id="PF09716">
    <property type="entry name" value="ETRAMP"/>
    <property type="match status" value="1"/>
</dbReference>
<feature type="transmembrane region" description="Helical" evidence="1">
    <location>
        <begin position="54"/>
        <end position="77"/>
    </location>
</feature>
<keyword evidence="3" id="KW-1185">Reference proteome</keyword>
<dbReference type="EMBL" id="BDQF01000015">
    <property type="protein sequence ID" value="GAW83230.1"/>
    <property type="molecule type" value="Genomic_DNA"/>
</dbReference>
<dbReference type="Gene3D" id="1.20.58.1330">
    <property type="entry name" value="Plasmodium falciparum UIS3 membrane protein"/>
    <property type="match status" value="1"/>
</dbReference>
<evidence type="ECO:0000313" key="2">
    <source>
        <dbReference type="EMBL" id="GAW83230.1"/>
    </source>
</evidence>
<feature type="transmembrane region" description="Helical" evidence="1">
    <location>
        <begin position="6"/>
        <end position="24"/>
    </location>
</feature>
<dbReference type="GeneID" id="39749973"/>
<dbReference type="NCBIfam" id="TIGR01495">
    <property type="entry name" value="ETRAMP"/>
    <property type="match status" value="1"/>
</dbReference>
<dbReference type="InterPro" id="IPR006389">
    <property type="entry name" value="Early_transc_mb_plasmodium"/>
</dbReference>
<gene>
    <name evidence="2" type="ORF">PGO_140240</name>
</gene>
<keyword evidence="1" id="KW-0812">Transmembrane</keyword>
<accession>A0A1Y1JLY5</accession>
<name>A0A1Y1JLY5_PLAGO</name>
<dbReference type="InterPro" id="IPR021626">
    <property type="entry name" value="PfUIS3"/>
</dbReference>
<evidence type="ECO:0000313" key="3">
    <source>
        <dbReference type="Proteomes" id="UP000195521"/>
    </source>
</evidence>
<keyword evidence="1" id="KW-0472">Membrane</keyword>
<evidence type="ECO:0000256" key="1">
    <source>
        <dbReference type="SAM" id="Phobius"/>
    </source>
</evidence>
<dbReference type="InterPro" id="IPR038403">
    <property type="entry name" value="PfUIS3_sf"/>
</dbReference>
<comment type="caution">
    <text evidence="2">The sequence shown here is derived from an EMBL/GenBank/DDBJ whole genome shotgun (WGS) entry which is preliminary data.</text>
</comment>
<keyword evidence="1" id="KW-1133">Transmembrane helix</keyword>
<proteinExistence type="predicted"/>